<proteinExistence type="predicted"/>
<dbReference type="Proteomes" id="UP001208570">
    <property type="component" value="Unassembled WGS sequence"/>
</dbReference>
<comment type="caution">
    <text evidence="1">The sequence shown here is derived from an EMBL/GenBank/DDBJ whole genome shotgun (WGS) entry which is preliminary data.</text>
</comment>
<accession>A0AAD9IPS7</accession>
<sequence length="441" mass="50149">MEYSVPQGSVLGLKNYVLYTKPLGDVIRRHGLQHQFYVDDTQLYLSFKPKDDVIQAEALTRIENCLIKIEAWMHQSMLKLNNEITEVMLFTSKHNSQFMDKVSVQVGNAQITSTICVHNQGVMFDSNMTMTQQVTSICRSGYAQLCSIGRIRRYLSNDATKSLVHGLVMSSLDYCNALIHGLPDTMISKLQRVQNMANQICGVQKFISGTEDREFLLAQRESGRRGCMGPVDNVLATKEAQALKKKENAYNRQQQAQQEEHSMKETIELCVSADIADNTETGDTDDDFLPFRGNWSENKHNHDQQKKVLMSPDELTELLNFYHSTPVCGYSSVSTTLAKILQDYTWNGVKDVIEYVSRNTLMLQVMQRQIEDIEKHDQDAMNEFGLPLQTDADFEQINVLLGDKAKIKYTTKKFEFRWFRGVTVSTLDSESRNPSSNLGGT</sequence>
<name>A0AAD9IPS7_9ANNE</name>
<evidence type="ECO:0000313" key="2">
    <source>
        <dbReference type="Proteomes" id="UP001208570"/>
    </source>
</evidence>
<evidence type="ECO:0008006" key="3">
    <source>
        <dbReference type="Google" id="ProtNLM"/>
    </source>
</evidence>
<gene>
    <name evidence="1" type="ORF">LSH36_2699g00000</name>
</gene>
<dbReference type="EMBL" id="JAODUP010002688">
    <property type="protein sequence ID" value="KAK2138629.1"/>
    <property type="molecule type" value="Genomic_DNA"/>
</dbReference>
<organism evidence="1 2">
    <name type="scientific">Paralvinella palmiformis</name>
    <dbReference type="NCBI Taxonomy" id="53620"/>
    <lineage>
        <taxon>Eukaryota</taxon>
        <taxon>Metazoa</taxon>
        <taxon>Spiralia</taxon>
        <taxon>Lophotrochozoa</taxon>
        <taxon>Annelida</taxon>
        <taxon>Polychaeta</taxon>
        <taxon>Sedentaria</taxon>
        <taxon>Canalipalpata</taxon>
        <taxon>Terebellida</taxon>
        <taxon>Terebelliformia</taxon>
        <taxon>Alvinellidae</taxon>
        <taxon>Paralvinella</taxon>
    </lineage>
</organism>
<keyword evidence="2" id="KW-1185">Reference proteome</keyword>
<protein>
    <recommendedName>
        <fullName evidence="3">Reverse transcriptase domain-containing protein</fullName>
    </recommendedName>
</protein>
<evidence type="ECO:0000313" key="1">
    <source>
        <dbReference type="EMBL" id="KAK2138629.1"/>
    </source>
</evidence>
<reference evidence="1" key="1">
    <citation type="journal article" date="2023" name="Mol. Biol. Evol.">
        <title>Third-Generation Sequencing Reveals the Adaptive Role of the Epigenome in Three Deep-Sea Polychaetes.</title>
        <authorList>
            <person name="Perez M."/>
            <person name="Aroh O."/>
            <person name="Sun Y."/>
            <person name="Lan Y."/>
            <person name="Juniper S.K."/>
            <person name="Young C.R."/>
            <person name="Angers B."/>
            <person name="Qian P.Y."/>
        </authorList>
    </citation>
    <scope>NUCLEOTIDE SEQUENCE</scope>
    <source>
        <strain evidence="1">P08H-3</strain>
    </source>
</reference>
<dbReference type="PANTHER" id="PTHR33332">
    <property type="entry name" value="REVERSE TRANSCRIPTASE DOMAIN-CONTAINING PROTEIN"/>
    <property type="match status" value="1"/>
</dbReference>
<dbReference type="AlphaFoldDB" id="A0AAD9IPS7"/>